<organism evidence="5 6">
    <name type="scientific">Minwuia thermotolerans</name>
    <dbReference type="NCBI Taxonomy" id="2056226"/>
    <lineage>
        <taxon>Bacteria</taxon>
        <taxon>Pseudomonadati</taxon>
        <taxon>Pseudomonadota</taxon>
        <taxon>Alphaproteobacteria</taxon>
        <taxon>Minwuiales</taxon>
        <taxon>Minwuiaceae</taxon>
        <taxon>Minwuia</taxon>
    </lineage>
</organism>
<dbReference type="SUPFAM" id="SSF55315">
    <property type="entry name" value="L30e-like"/>
    <property type="match status" value="1"/>
</dbReference>
<sequence>MAREGQRGDRRDGRTHFRRPEGREPGRRERPGGNRRPVSVEVRSGGKGGGAQEGQHWIFGRHAVLAALNNPKRDIGRLVATEQMAEQAGIAGHALLEKATRADMDHMLARYDADATHGGIAAYASTLNPPSVESLLKPEGRSLVILLDQVSDPHNVGAVMRTAAAFGARAVIAPERNAAPVTGALARAASGALESVPYLRPTNLSRTLAMLKEWGYWRIGLDGAAEKPIEAAAEFERVALVLGAEGKGLRRLTAENCDLLVSIPMSDAVESLNVSNAAAIACYALYRRDA</sequence>
<comment type="caution">
    <text evidence="5">The sequence shown here is derived from an EMBL/GenBank/DDBJ whole genome shotgun (WGS) entry which is preliminary data.</text>
</comment>
<dbReference type="SMART" id="SM00967">
    <property type="entry name" value="SpoU_sub_bind"/>
    <property type="match status" value="1"/>
</dbReference>
<dbReference type="GO" id="GO:0006396">
    <property type="term" value="P:RNA processing"/>
    <property type="evidence" value="ECO:0007669"/>
    <property type="project" value="InterPro"/>
</dbReference>
<dbReference type="SUPFAM" id="SSF75217">
    <property type="entry name" value="alpha/beta knot"/>
    <property type="match status" value="1"/>
</dbReference>
<feature type="domain" description="RNA 2-O ribose methyltransferase substrate binding" evidence="4">
    <location>
        <begin position="57"/>
        <end position="130"/>
    </location>
</feature>
<reference evidence="5 6" key="1">
    <citation type="submission" date="2017-11" db="EMBL/GenBank/DDBJ databases">
        <title>Draft genome sequence of Rhizobiales bacterium SY3-13.</title>
        <authorList>
            <person name="Sun C."/>
        </authorList>
    </citation>
    <scope>NUCLEOTIDE SEQUENCE [LARGE SCALE GENOMIC DNA]</scope>
    <source>
        <strain evidence="5 6">SY3-13</strain>
    </source>
</reference>
<dbReference type="AlphaFoldDB" id="A0A2M9FYU9"/>
<gene>
    <name evidence="5" type="ORF">CVT23_16075</name>
</gene>
<feature type="region of interest" description="Disordered" evidence="3">
    <location>
        <begin position="1"/>
        <end position="54"/>
    </location>
</feature>
<protein>
    <submittedName>
        <fullName evidence="5">23S rRNA (Guanosine(2251)-2'-O)-methyltransferase RlmB</fullName>
    </submittedName>
</protein>
<dbReference type="PANTHER" id="PTHR46429:SF1">
    <property type="entry name" value="23S RRNA (GUANOSINE-2'-O-)-METHYLTRANSFERASE RLMB"/>
    <property type="match status" value="1"/>
</dbReference>
<dbReference type="GO" id="GO:0032259">
    <property type="term" value="P:methylation"/>
    <property type="evidence" value="ECO:0007669"/>
    <property type="project" value="UniProtKB-KW"/>
</dbReference>
<dbReference type="InterPro" id="IPR004441">
    <property type="entry name" value="rRNA_MeTrfase_TrmH"/>
</dbReference>
<evidence type="ECO:0000259" key="4">
    <source>
        <dbReference type="SMART" id="SM00967"/>
    </source>
</evidence>
<dbReference type="PANTHER" id="PTHR46429">
    <property type="entry name" value="23S RRNA (GUANOSINE-2'-O-)-METHYLTRANSFERASE RLMB"/>
    <property type="match status" value="1"/>
</dbReference>
<dbReference type="GO" id="GO:0008173">
    <property type="term" value="F:RNA methyltransferase activity"/>
    <property type="evidence" value="ECO:0007669"/>
    <property type="project" value="InterPro"/>
</dbReference>
<keyword evidence="1 5" id="KW-0489">Methyltransferase</keyword>
<dbReference type="Gene3D" id="3.30.1330.30">
    <property type="match status" value="1"/>
</dbReference>
<dbReference type="InterPro" id="IPR001537">
    <property type="entry name" value="SpoU_MeTrfase"/>
</dbReference>
<accession>A0A2M9FYU9</accession>
<evidence type="ECO:0000313" key="6">
    <source>
        <dbReference type="Proteomes" id="UP000229498"/>
    </source>
</evidence>
<dbReference type="Pfam" id="PF00588">
    <property type="entry name" value="SpoU_methylase"/>
    <property type="match status" value="1"/>
</dbReference>
<evidence type="ECO:0000256" key="3">
    <source>
        <dbReference type="SAM" id="MobiDB-lite"/>
    </source>
</evidence>
<dbReference type="InterPro" id="IPR013123">
    <property type="entry name" value="SpoU_subst-bd"/>
</dbReference>
<feature type="compositionally biased region" description="Basic and acidic residues" evidence="3">
    <location>
        <begin position="1"/>
        <end position="32"/>
    </location>
</feature>
<dbReference type="EMBL" id="PHIG01000041">
    <property type="protein sequence ID" value="PJK28630.1"/>
    <property type="molecule type" value="Genomic_DNA"/>
</dbReference>
<evidence type="ECO:0000256" key="2">
    <source>
        <dbReference type="ARBA" id="ARBA00022679"/>
    </source>
</evidence>
<keyword evidence="6" id="KW-1185">Reference proteome</keyword>
<dbReference type="GO" id="GO:0005829">
    <property type="term" value="C:cytosol"/>
    <property type="evidence" value="ECO:0007669"/>
    <property type="project" value="TreeGrafter"/>
</dbReference>
<dbReference type="InterPro" id="IPR029028">
    <property type="entry name" value="Alpha/beta_knot_MTases"/>
</dbReference>
<dbReference type="Gene3D" id="3.40.1280.10">
    <property type="match status" value="1"/>
</dbReference>
<dbReference type="GO" id="GO:0003723">
    <property type="term" value="F:RNA binding"/>
    <property type="evidence" value="ECO:0007669"/>
    <property type="project" value="InterPro"/>
</dbReference>
<dbReference type="CDD" id="cd18103">
    <property type="entry name" value="SpoU-like_RlmB"/>
    <property type="match status" value="1"/>
</dbReference>
<dbReference type="InterPro" id="IPR029026">
    <property type="entry name" value="tRNA_m1G_MTases_N"/>
</dbReference>
<evidence type="ECO:0000256" key="1">
    <source>
        <dbReference type="ARBA" id="ARBA00022603"/>
    </source>
</evidence>
<dbReference type="Proteomes" id="UP000229498">
    <property type="component" value="Unassembled WGS sequence"/>
</dbReference>
<evidence type="ECO:0000313" key="5">
    <source>
        <dbReference type="EMBL" id="PJK28630.1"/>
    </source>
</evidence>
<dbReference type="NCBIfam" id="TIGR00186">
    <property type="entry name" value="rRNA_methyl_3"/>
    <property type="match status" value="1"/>
</dbReference>
<name>A0A2M9FYU9_9PROT</name>
<dbReference type="InterPro" id="IPR029064">
    <property type="entry name" value="Ribosomal_eL30-like_sf"/>
</dbReference>
<proteinExistence type="predicted"/>
<keyword evidence="2 5" id="KW-0808">Transferase</keyword>